<sequence length="853" mass="94813">MSSGVRPFFRGKSFTKSGDQRVDVHIPLPRDDRPSWGRRPSNPSSLRTSVGTTTAADLVTQSRGDTSETQVVHEPFAEEVRNDLSKLPDMEVFPATTDMAVSPATTDGMLSPAAERVQDGNDRSFVYTSPHADDRAIALPFSPTPKHVGLHGMDGAEVSRVSSFNVDSPIADEQHASKVLESKDKDPMSHQPCQQGDASPRPRSSMGGAQSRRANLPLPARPGSSASPRRKSFSVNDADSAARGPKVSESPKKKYSTMHDVELDTMGMASTEVRCLKRQVEVPPSSNDDLPVQRTRPLSARRFSTDPTPADDLPGQRTPALSGGGRPPSQSAPSRPGFKKAATFSEITSAGTGQSGQGGQGRSSPKGEGNGRARRLSLIPAGQLQRQLSFADESLDQLSANIFTEVEIFNRWQAMGSWSLGLRFMDAYELQELLSVPMPKTLAWVKLFDPAAYAQHASTRLGMFDENDSRMLNSAEFVEMPSLRRKLGKCLFDRVVNSAKKIKAKDAAPIWLIEEWFLSEGGDPLAAPFAMLLERFSVREFEDDPEFFEDEDKSFKLSHTAPVELPLQTAAALAQRCFNFCDAGLVRKVFCECEKQRDFSLSYEDMGRHVVARTAAQGAVGELIPPDLWCDRLVRGLDEMERLRGVGQKPNLSLFLRKLCPSAKPRHIRLFQIWMKELDHTEELKEDLATSRRLQEYFESFQVASYVARPVLPARVRQELLEEYESLAFNTLQASVTRDAFRKRFYDGGSRVTQAGVYRQEDYVAAMCPTEFRHKEGLQVAKVEEALSRKEALFAKNGEAAATRRKFIKPSVPDHQWDLWNEAFDSFSSAESSREGPWKETIVAFLARSEPRP</sequence>
<evidence type="ECO:0000256" key="1">
    <source>
        <dbReference type="SAM" id="MobiDB-lite"/>
    </source>
</evidence>
<evidence type="ECO:0000313" key="3">
    <source>
        <dbReference type="Proteomes" id="UP000186817"/>
    </source>
</evidence>
<dbReference type="InterPro" id="IPR018247">
    <property type="entry name" value="EF_Hand_1_Ca_BS"/>
</dbReference>
<feature type="compositionally biased region" description="Basic and acidic residues" evidence="1">
    <location>
        <begin position="249"/>
        <end position="262"/>
    </location>
</feature>
<proteinExistence type="predicted"/>
<reference evidence="2 3" key="1">
    <citation type="submission" date="2016-02" db="EMBL/GenBank/DDBJ databases">
        <title>Genome analysis of coral dinoflagellate symbionts highlights evolutionary adaptations to a symbiotic lifestyle.</title>
        <authorList>
            <person name="Aranda M."/>
            <person name="Li Y."/>
            <person name="Liew Y.J."/>
            <person name="Baumgarten S."/>
            <person name="Simakov O."/>
            <person name="Wilson M."/>
            <person name="Piel J."/>
            <person name="Ashoor H."/>
            <person name="Bougouffa S."/>
            <person name="Bajic V.B."/>
            <person name="Ryu T."/>
            <person name="Ravasi T."/>
            <person name="Bayer T."/>
            <person name="Micklem G."/>
            <person name="Kim H."/>
            <person name="Bhak J."/>
            <person name="Lajeunesse T.C."/>
            <person name="Voolstra C.R."/>
        </authorList>
    </citation>
    <scope>NUCLEOTIDE SEQUENCE [LARGE SCALE GENOMIC DNA]</scope>
    <source>
        <strain evidence="2 3">CCMP2467</strain>
    </source>
</reference>
<dbReference type="Proteomes" id="UP000186817">
    <property type="component" value="Unassembled WGS sequence"/>
</dbReference>
<name>A0A1Q9ETW6_SYMMI</name>
<comment type="caution">
    <text evidence="2">The sequence shown here is derived from an EMBL/GenBank/DDBJ whole genome shotgun (WGS) entry which is preliminary data.</text>
</comment>
<accession>A0A1Q9ETW6</accession>
<gene>
    <name evidence="2" type="ORF">AK812_SmicGene5404</name>
</gene>
<dbReference type="AlphaFoldDB" id="A0A1Q9ETW6"/>
<organism evidence="2 3">
    <name type="scientific">Symbiodinium microadriaticum</name>
    <name type="common">Dinoflagellate</name>
    <name type="synonym">Zooxanthella microadriatica</name>
    <dbReference type="NCBI Taxonomy" id="2951"/>
    <lineage>
        <taxon>Eukaryota</taxon>
        <taxon>Sar</taxon>
        <taxon>Alveolata</taxon>
        <taxon>Dinophyceae</taxon>
        <taxon>Suessiales</taxon>
        <taxon>Symbiodiniaceae</taxon>
        <taxon>Symbiodinium</taxon>
    </lineage>
</organism>
<keyword evidence="3" id="KW-1185">Reference proteome</keyword>
<feature type="region of interest" description="Disordered" evidence="1">
    <location>
        <begin position="182"/>
        <end position="263"/>
    </location>
</feature>
<dbReference type="EMBL" id="LSRX01000070">
    <property type="protein sequence ID" value="OLQ10850.1"/>
    <property type="molecule type" value="Genomic_DNA"/>
</dbReference>
<feature type="compositionally biased region" description="Polar residues" evidence="1">
    <location>
        <begin position="41"/>
        <end position="70"/>
    </location>
</feature>
<evidence type="ECO:0000313" key="2">
    <source>
        <dbReference type="EMBL" id="OLQ10850.1"/>
    </source>
</evidence>
<dbReference type="PROSITE" id="PS00018">
    <property type="entry name" value="EF_HAND_1"/>
    <property type="match status" value="1"/>
</dbReference>
<feature type="region of interest" description="Disordered" evidence="1">
    <location>
        <begin position="1"/>
        <end position="70"/>
    </location>
</feature>
<feature type="compositionally biased region" description="Basic and acidic residues" evidence="1">
    <location>
        <begin position="18"/>
        <end position="35"/>
    </location>
</feature>
<dbReference type="OrthoDB" id="422698at2759"/>
<protein>
    <submittedName>
        <fullName evidence="2">Uncharacterized protein</fullName>
    </submittedName>
</protein>
<feature type="region of interest" description="Disordered" evidence="1">
    <location>
        <begin position="280"/>
        <end position="373"/>
    </location>
</feature>